<keyword evidence="2" id="KW-1133">Transmembrane helix</keyword>
<keyword evidence="2" id="KW-0812">Transmembrane</keyword>
<feature type="compositionally biased region" description="Basic and acidic residues" evidence="1">
    <location>
        <begin position="82"/>
        <end position="98"/>
    </location>
</feature>
<dbReference type="EMBL" id="QASN01000006">
    <property type="protein sequence ID" value="PTU75759.1"/>
    <property type="molecule type" value="Genomic_DNA"/>
</dbReference>
<organism evidence="4 5">
    <name type="scientific">Pseudomonas mangrovi</name>
    <dbReference type="NCBI Taxonomy" id="2161748"/>
    <lineage>
        <taxon>Bacteria</taxon>
        <taxon>Pseudomonadati</taxon>
        <taxon>Pseudomonadota</taxon>
        <taxon>Gammaproteobacteria</taxon>
        <taxon>Pseudomonadales</taxon>
        <taxon>Pseudomonadaceae</taxon>
        <taxon>Pseudomonas</taxon>
    </lineage>
</organism>
<protein>
    <recommendedName>
        <fullName evidence="3">Inner membrane protein YgaP-like transmembrane domain-containing protein</fullName>
    </recommendedName>
</protein>
<keyword evidence="5" id="KW-1185">Reference proteome</keyword>
<accession>A0A2T5PDF1</accession>
<dbReference type="Proteomes" id="UP000244064">
    <property type="component" value="Unassembled WGS sequence"/>
</dbReference>
<evidence type="ECO:0000256" key="2">
    <source>
        <dbReference type="SAM" id="Phobius"/>
    </source>
</evidence>
<feature type="region of interest" description="Disordered" evidence="1">
    <location>
        <begin position="65"/>
        <end position="114"/>
    </location>
</feature>
<dbReference type="Pfam" id="PF11127">
    <property type="entry name" value="YgaP-like_TM"/>
    <property type="match status" value="1"/>
</dbReference>
<proteinExistence type="predicted"/>
<evidence type="ECO:0000313" key="4">
    <source>
        <dbReference type="EMBL" id="PTU75759.1"/>
    </source>
</evidence>
<dbReference type="RefSeq" id="WP_108105303.1">
    <property type="nucleotide sequence ID" value="NZ_QASN01000006.1"/>
</dbReference>
<comment type="caution">
    <text evidence="4">The sequence shown here is derived from an EMBL/GenBank/DDBJ whole genome shotgun (WGS) entry which is preliminary data.</text>
</comment>
<gene>
    <name evidence="4" type="ORF">DBO85_03555</name>
</gene>
<evidence type="ECO:0000313" key="5">
    <source>
        <dbReference type="Proteomes" id="UP000244064"/>
    </source>
</evidence>
<feature type="transmembrane region" description="Helical" evidence="2">
    <location>
        <begin position="37"/>
        <end position="55"/>
    </location>
</feature>
<keyword evidence="2" id="KW-0472">Membrane</keyword>
<dbReference type="InterPro" id="IPR021309">
    <property type="entry name" value="YgaP-like_TM"/>
</dbReference>
<reference evidence="4 5" key="1">
    <citation type="submission" date="2018-04" db="EMBL/GenBank/DDBJ databases">
        <title>Pseudomonas sp. nov., isolated from mangrove soil.</title>
        <authorList>
            <person name="Chen C."/>
        </authorList>
    </citation>
    <scope>NUCLEOTIDE SEQUENCE [LARGE SCALE GENOMIC DNA]</scope>
    <source>
        <strain evidence="4 5">TC-11</strain>
    </source>
</reference>
<feature type="domain" description="Inner membrane protein YgaP-like transmembrane" evidence="3">
    <location>
        <begin position="9"/>
        <end position="68"/>
    </location>
</feature>
<dbReference type="OrthoDB" id="6904375at2"/>
<name>A0A2T5PDF1_9PSED</name>
<sequence>MKTLIDPSKTNVHGLERSASLGGGLALLGAGLSRGGLLGFIGAAVGGLLVARGATGQCELKRMLQEKQAQSPDKARYAHMPLDSESRSFDFDGQKRLPDSVPMGHESHLHTPLR</sequence>
<feature type="compositionally biased region" description="Basic and acidic residues" evidence="1">
    <location>
        <begin position="105"/>
        <end position="114"/>
    </location>
</feature>
<evidence type="ECO:0000259" key="3">
    <source>
        <dbReference type="Pfam" id="PF11127"/>
    </source>
</evidence>
<dbReference type="AlphaFoldDB" id="A0A2T5PDF1"/>
<evidence type="ECO:0000256" key="1">
    <source>
        <dbReference type="SAM" id="MobiDB-lite"/>
    </source>
</evidence>